<evidence type="ECO:0000313" key="2">
    <source>
        <dbReference type="EMBL" id="KAL1498783.1"/>
    </source>
</evidence>
<dbReference type="Gene3D" id="2.10.50.10">
    <property type="entry name" value="Tumor Necrosis Factor Receptor, subunit A, domain 2"/>
    <property type="match status" value="1"/>
</dbReference>
<accession>A0AB34IET7</accession>
<organism evidence="2 4">
    <name type="scientific">Prymnesium parvum</name>
    <name type="common">Toxic golden alga</name>
    <dbReference type="NCBI Taxonomy" id="97485"/>
    <lineage>
        <taxon>Eukaryota</taxon>
        <taxon>Haptista</taxon>
        <taxon>Haptophyta</taxon>
        <taxon>Prymnesiophyceae</taxon>
        <taxon>Prymnesiales</taxon>
        <taxon>Prymnesiaceae</taxon>
        <taxon>Prymnesium</taxon>
    </lineage>
</organism>
<evidence type="ECO:0000256" key="1">
    <source>
        <dbReference type="SAM" id="Phobius"/>
    </source>
</evidence>
<dbReference type="EMBL" id="JBGBPQ010000004">
    <property type="protein sequence ID" value="KAL1525369.1"/>
    <property type="molecule type" value="Genomic_DNA"/>
</dbReference>
<dbReference type="Proteomes" id="UP001515480">
    <property type="component" value="Unassembled WGS sequence"/>
</dbReference>
<evidence type="ECO:0000313" key="4">
    <source>
        <dbReference type="Proteomes" id="UP001515480"/>
    </source>
</evidence>
<feature type="transmembrane region" description="Helical" evidence="1">
    <location>
        <begin position="293"/>
        <end position="310"/>
    </location>
</feature>
<keyword evidence="4" id="KW-1185">Reference proteome</keyword>
<sequence length="617" mass="65813">MAPPGASAPPPLFPLFSENASAVAPRTLCQVCLAGHKCHRGSLSPQICSPGSFALAGHPETECTPCAAGYFQDAPGASQCKPCAHGLFCPPGSANPIGCESGAGIPYAQTTVALARSSSSCVCKAGYYDSGSTSEGGALACQSCPAGTSCNNPGATLVKLPLQAGYFRLHNQSIDVRKCPDSGANCSNVPVCAMSTSGCVGSANENGSEAAASGCNDGLEGVFCLLCTLNNGSRVYYSPASNSARAQCKECGNLVLEHILIAGGIIMLFVLLVPCAQHIHRIRMAKSSIDFRILVKLKILIGFSLIISVIDDVYEVDLPPDAKWLLTFYQAVVSIGFDVNIDVVLQDRRLQAIVECSAPHLLTLFFIASPLVTRVAFSAFSCYAFEESAWLKVDVAIQCHTAEHHVAQLLALVAIVVYPVGLMLVNGTLLLFTVNALITGKPHDAAADLVCHLGVPDPFGLVVNGVHKIAAEVARFMDTMSRLPDDSLESVTLLNMAHPNSIGINLLRQSALEVEDWFDYVMHQNTSEKTFYNGVRDRGRGTVGLDFFVNHEVARQAQLDAAHVVALRLYTTHIFKFINGPLRSTMYGNGKLPHPLPVTVMFISEGIKKLRSVYALR</sequence>
<dbReference type="AlphaFoldDB" id="A0AB34IET7"/>
<evidence type="ECO:0008006" key="5">
    <source>
        <dbReference type="Google" id="ProtNLM"/>
    </source>
</evidence>
<dbReference type="PANTHER" id="PTHR46967:SF2">
    <property type="entry name" value="SUSHI, VON WILLEBRAND FACTOR TYPE A, EGF AND PENTRAXIN DOMAIN-CONTAINING PROTEIN 1-LIKE"/>
    <property type="match status" value="1"/>
</dbReference>
<keyword evidence="1" id="KW-0472">Membrane</keyword>
<protein>
    <recommendedName>
        <fullName evidence="5">Tyrosine-protein kinase ephrin type A/B receptor-like domain-containing protein</fullName>
    </recommendedName>
</protein>
<keyword evidence="1" id="KW-0812">Transmembrane</keyword>
<evidence type="ECO:0000313" key="3">
    <source>
        <dbReference type="EMBL" id="KAL1525369.1"/>
    </source>
</evidence>
<gene>
    <name evidence="2" type="ORF">AB1Y20_014090</name>
    <name evidence="3" type="ORF">AB1Y20_020229</name>
</gene>
<feature type="transmembrane region" description="Helical" evidence="1">
    <location>
        <begin position="406"/>
        <end position="432"/>
    </location>
</feature>
<dbReference type="PANTHER" id="PTHR46967">
    <property type="entry name" value="INSULIN-LIKE GROWTH FACTOR BINDING PROTEIN,N-TERMINAL"/>
    <property type="match status" value="1"/>
</dbReference>
<proteinExistence type="predicted"/>
<dbReference type="SMART" id="SM01411">
    <property type="entry name" value="Ephrin_rec_like"/>
    <property type="match status" value="2"/>
</dbReference>
<reference evidence="2 4" key="1">
    <citation type="journal article" date="2024" name="Science">
        <title>Giant polyketide synthase enzymes in the biosynthesis of giant marine polyether toxins.</title>
        <authorList>
            <person name="Fallon T.R."/>
            <person name="Shende V.V."/>
            <person name="Wierzbicki I.H."/>
            <person name="Pendleton A.L."/>
            <person name="Watervoot N.F."/>
            <person name="Auber R.P."/>
            <person name="Gonzalez D.J."/>
            <person name="Wisecaver J.H."/>
            <person name="Moore B.S."/>
        </authorList>
    </citation>
    <scope>NUCLEOTIDE SEQUENCE [LARGE SCALE GENOMIC DNA]</scope>
    <source>
        <strain evidence="2 4">12B1</strain>
    </source>
</reference>
<keyword evidence="1" id="KW-1133">Transmembrane helix</keyword>
<dbReference type="EMBL" id="JBGBPQ010000027">
    <property type="protein sequence ID" value="KAL1498783.1"/>
    <property type="molecule type" value="Genomic_DNA"/>
</dbReference>
<feature type="transmembrane region" description="Helical" evidence="1">
    <location>
        <begin position="322"/>
        <end position="341"/>
    </location>
</feature>
<feature type="transmembrane region" description="Helical" evidence="1">
    <location>
        <begin position="254"/>
        <end position="273"/>
    </location>
</feature>
<comment type="caution">
    <text evidence="2">The sequence shown here is derived from an EMBL/GenBank/DDBJ whole genome shotgun (WGS) entry which is preliminary data.</text>
</comment>
<name>A0AB34IET7_PRYPA</name>